<feature type="transmembrane region" description="Helical" evidence="1">
    <location>
        <begin position="25"/>
        <end position="43"/>
    </location>
</feature>
<evidence type="ECO:0000256" key="1">
    <source>
        <dbReference type="SAM" id="Phobius"/>
    </source>
</evidence>
<keyword evidence="1" id="KW-0472">Membrane</keyword>
<sequence length="186" mass="21523">MDQPNYVLSTNENILVPKNKKISRLKLPVLIIIAVMLIGSILFQDNLFSELSATTQILLISLVIGIFSAGGSTRAPSPIELRFYDDYLVVYRPKRYYDERVTRREFNKFYYKDISKIVFKSNLQRLHIYGIINVEWYNYDKNGELPSKPTKVMSTRSLCFFRTSAAPEVDFVAEIENHSPIKVTVE</sequence>
<dbReference type="OrthoDB" id="3073731at2"/>
<evidence type="ECO:0000313" key="2">
    <source>
        <dbReference type="EMBL" id="RDU35669.1"/>
    </source>
</evidence>
<comment type="caution">
    <text evidence="2">The sequence shown here is derived from an EMBL/GenBank/DDBJ whole genome shotgun (WGS) entry which is preliminary data.</text>
</comment>
<organism evidence="2 3">
    <name type="scientific">Neobacillus piezotolerans</name>
    <dbReference type="NCBI Taxonomy" id="2259171"/>
    <lineage>
        <taxon>Bacteria</taxon>
        <taxon>Bacillati</taxon>
        <taxon>Bacillota</taxon>
        <taxon>Bacilli</taxon>
        <taxon>Bacillales</taxon>
        <taxon>Bacillaceae</taxon>
        <taxon>Neobacillus</taxon>
    </lineage>
</organism>
<protein>
    <submittedName>
        <fullName evidence="2">Uncharacterized protein</fullName>
    </submittedName>
</protein>
<dbReference type="Proteomes" id="UP000257144">
    <property type="component" value="Unassembled WGS sequence"/>
</dbReference>
<accession>A0A3D8GN60</accession>
<keyword evidence="3" id="KW-1185">Reference proteome</keyword>
<feature type="transmembrane region" description="Helical" evidence="1">
    <location>
        <begin position="55"/>
        <end position="73"/>
    </location>
</feature>
<keyword evidence="1" id="KW-1133">Transmembrane helix</keyword>
<dbReference type="RefSeq" id="WP_115453047.1">
    <property type="nucleotide sequence ID" value="NZ_QNQT01000008.1"/>
</dbReference>
<proteinExistence type="predicted"/>
<dbReference type="EMBL" id="QNQT01000008">
    <property type="protein sequence ID" value="RDU35669.1"/>
    <property type="molecule type" value="Genomic_DNA"/>
</dbReference>
<dbReference type="AlphaFoldDB" id="A0A3D8GN60"/>
<keyword evidence="1" id="KW-0812">Transmembrane</keyword>
<name>A0A3D8GN60_9BACI</name>
<reference evidence="2 3" key="1">
    <citation type="submission" date="2018-07" db="EMBL/GenBank/DDBJ databases">
        <title>Bacillus sp. YLB-04 draft genome sequence.</title>
        <authorList>
            <person name="Yu L."/>
            <person name="Tang X."/>
        </authorList>
    </citation>
    <scope>NUCLEOTIDE SEQUENCE [LARGE SCALE GENOMIC DNA]</scope>
    <source>
        <strain evidence="2 3">YLB-04</strain>
    </source>
</reference>
<gene>
    <name evidence="2" type="ORF">DRW41_16110</name>
</gene>
<evidence type="ECO:0000313" key="3">
    <source>
        <dbReference type="Proteomes" id="UP000257144"/>
    </source>
</evidence>